<dbReference type="InterPro" id="IPR012312">
    <property type="entry name" value="Hemerythrin-like"/>
</dbReference>
<dbReference type="Pfam" id="PF01814">
    <property type="entry name" value="Hemerythrin"/>
    <property type="match status" value="1"/>
</dbReference>
<sequence length="133" mass="14894">MDERVRAFGDELVKVHDWFRGELAKLRAGGEVADDLRAHCLTFCDALNFHHSGEDRVAFPYLERLRPELKEPLDRLREEHEVIAALVGELRAATGPAAVERVAAELEAHLDYEEKVLVPVLNSLESVPWAVGG</sequence>
<dbReference type="CDD" id="cd12108">
    <property type="entry name" value="Hr-like"/>
    <property type="match status" value="1"/>
</dbReference>
<feature type="domain" description="Hemerythrin-like" evidence="1">
    <location>
        <begin position="10"/>
        <end position="121"/>
    </location>
</feature>
<organism evidence="2 3">
    <name type="scientific">Nonomuraea spiralis</name>
    <dbReference type="NCBI Taxonomy" id="46182"/>
    <lineage>
        <taxon>Bacteria</taxon>
        <taxon>Bacillati</taxon>
        <taxon>Actinomycetota</taxon>
        <taxon>Actinomycetes</taxon>
        <taxon>Streptosporangiales</taxon>
        <taxon>Streptosporangiaceae</taxon>
        <taxon>Nonomuraea</taxon>
    </lineage>
</organism>
<protein>
    <submittedName>
        <fullName evidence="2">Hemerythrin domain-containing protein</fullName>
    </submittedName>
</protein>
<keyword evidence="3" id="KW-1185">Reference proteome</keyword>
<dbReference type="Proteomes" id="UP001589647">
    <property type="component" value="Unassembled WGS sequence"/>
</dbReference>
<evidence type="ECO:0000313" key="3">
    <source>
        <dbReference type="Proteomes" id="UP001589647"/>
    </source>
</evidence>
<comment type="caution">
    <text evidence="2">The sequence shown here is derived from an EMBL/GenBank/DDBJ whole genome shotgun (WGS) entry which is preliminary data.</text>
</comment>
<dbReference type="EMBL" id="JBHMEI010000016">
    <property type="protein sequence ID" value="MFB9204000.1"/>
    <property type="molecule type" value="Genomic_DNA"/>
</dbReference>
<gene>
    <name evidence="2" type="ORF">ACFFV7_22600</name>
</gene>
<dbReference type="Gene3D" id="1.20.120.520">
    <property type="entry name" value="nmb1532 protein domain like"/>
    <property type="match status" value="1"/>
</dbReference>
<proteinExistence type="predicted"/>
<accession>A0ABV5IHH4</accession>
<reference evidence="2 3" key="1">
    <citation type="submission" date="2024-09" db="EMBL/GenBank/DDBJ databases">
        <authorList>
            <person name="Sun Q."/>
            <person name="Mori K."/>
        </authorList>
    </citation>
    <scope>NUCLEOTIDE SEQUENCE [LARGE SCALE GENOMIC DNA]</scope>
    <source>
        <strain evidence="2 3">CCM 3426</strain>
    </source>
</reference>
<evidence type="ECO:0000259" key="1">
    <source>
        <dbReference type="Pfam" id="PF01814"/>
    </source>
</evidence>
<name>A0ABV5IHH4_9ACTN</name>
<dbReference type="RefSeq" id="WP_189648846.1">
    <property type="nucleotide sequence ID" value="NZ_BMRC01000008.1"/>
</dbReference>
<evidence type="ECO:0000313" key="2">
    <source>
        <dbReference type="EMBL" id="MFB9204000.1"/>
    </source>
</evidence>